<dbReference type="GO" id="GO:0006412">
    <property type="term" value="P:translation"/>
    <property type="evidence" value="ECO:0007669"/>
    <property type="project" value="TreeGrafter"/>
</dbReference>
<dbReference type="Pfam" id="PF14955">
    <property type="entry name" value="MRP-S24"/>
    <property type="match status" value="1"/>
</dbReference>
<keyword evidence="5" id="KW-0496">Mitochondrion</keyword>
<keyword evidence="6" id="KW-0687">Ribonucleoprotein</keyword>
<dbReference type="OrthoDB" id="5950413at2759"/>
<keyword evidence="3" id="KW-0809">Transit peptide</keyword>
<dbReference type="EMBL" id="OB660234">
    <property type="protein sequence ID" value="CAD7223646.1"/>
    <property type="molecule type" value="Genomic_DNA"/>
</dbReference>
<gene>
    <name evidence="7" type="ORF">CTOB1V02_LOCUS1626</name>
</gene>
<dbReference type="InterPro" id="IPR026146">
    <property type="entry name" value="Ribosomal_uS3m"/>
</dbReference>
<evidence type="ECO:0000256" key="2">
    <source>
        <dbReference type="ARBA" id="ARBA00010761"/>
    </source>
</evidence>
<evidence type="ECO:0000256" key="5">
    <source>
        <dbReference type="ARBA" id="ARBA00023128"/>
    </source>
</evidence>
<evidence type="ECO:0000256" key="6">
    <source>
        <dbReference type="ARBA" id="ARBA00023274"/>
    </source>
</evidence>
<dbReference type="PANTHER" id="PTHR21244">
    <property type="entry name" value="MITOCHONDRIAL 28S RIBOSOMAL PROTEIN S24"/>
    <property type="match status" value="1"/>
</dbReference>
<dbReference type="PANTHER" id="PTHR21244:SF1">
    <property type="entry name" value="SMALL RIBOSOMAL SUBUNIT PROTEIN US3M"/>
    <property type="match status" value="1"/>
</dbReference>
<evidence type="ECO:0000256" key="1">
    <source>
        <dbReference type="ARBA" id="ARBA00004173"/>
    </source>
</evidence>
<accession>A0A7R8W762</accession>
<dbReference type="GO" id="GO:0005840">
    <property type="term" value="C:ribosome"/>
    <property type="evidence" value="ECO:0007669"/>
    <property type="project" value="UniProtKB-KW"/>
</dbReference>
<evidence type="ECO:0000256" key="4">
    <source>
        <dbReference type="ARBA" id="ARBA00022980"/>
    </source>
</evidence>
<comment type="subcellular location">
    <subcellularLocation>
        <location evidence="1">Mitochondrion</location>
    </subcellularLocation>
</comment>
<organism evidence="7">
    <name type="scientific">Cyprideis torosa</name>
    <dbReference type="NCBI Taxonomy" id="163714"/>
    <lineage>
        <taxon>Eukaryota</taxon>
        <taxon>Metazoa</taxon>
        <taxon>Ecdysozoa</taxon>
        <taxon>Arthropoda</taxon>
        <taxon>Crustacea</taxon>
        <taxon>Oligostraca</taxon>
        <taxon>Ostracoda</taxon>
        <taxon>Podocopa</taxon>
        <taxon>Podocopida</taxon>
        <taxon>Cytherocopina</taxon>
        <taxon>Cytheroidea</taxon>
        <taxon>Cytherideidae</taxon>
        <taxon>Cyprideis</taxon>
    </lineage>
</organism>
<reference evidence="7" key="1">
    <citation type="submission" date="2020-11" db="EMBL/GenBank/DDBJ databases">
        <authorList>
            <person name="Tran Van P."/>
        </authorList>
    </citation>
    <scope>NUCLEOTIDE SEQUENCE</scope>
</reference>
<sequence>MIPCHSLRGQTFRIPLIQTLWCTHSGIHTSPALCKVTAGRHSPTRYRTKALTYEQAFPPNYITVTRGWNSVNTSNLHEAPRAGLTLVDDLFIRKFITGTFAGLVLGEVIIKRQFNLIRIAFLCFSGIDPQKIYFLIGSFLSRYTEELLSYWFQCPTKIEIQMTTDRKSIVYKYK</sequence>
<dbReference type="GO" id="GO:1990904">
    <property type="term" value="C:ribonucleoprotein complex"/>
    <property type="evidence" value="ECO:0007669"/>
    <property type="project" value="UniProtKB-KW"/>
</dbReference>
<evidence type="ECO:0000256" key="3">
    <source>
        <dbReference type="ARBA" id="ARBA00022946"/>
    </source>
</evidence>
<comment type="similarity">
    <text evidence="2">Belongs to the universal ribosomal protein uS3 family.</text>
</comment>
<evidence type="ECO:0000313" key="7">
    <source>
        <dbReference type="EMBL" id="CAD7223646.1"/>
    </source>
</evidence>
<dbReference type="GO" id="GO:0005739">
    <property type="term" value="C:mitochondrion"/>
    <property type="evidence" value="ECO:0007669"/>
    <property type="project" value="UniProtKB-SubCell"/>
</dbReference>
<dbReference type="AlphaFoldDB" id="A0A7R8W762"/>
<keyword evidence="4" id="KW-0689">Ribosomal protein</keyword>
<proteinExistence type="inferred from homology"/>
<protein>
    <submittedName>
        <fullName evidence="7">Uncharacterized protein</fullName>
    </submittedName>
</protein>
<name>A0A7R8W762_9CRUS</name>